<dbReference type="InterPro" id="IPR021150">
    <property type="entry name" value="Ubiq_cyt_c_chap"/>
</dbReference>
<keyword evidence="3" id="KW-0012">Acyltransferase</keyword>
<keyword evidence="3" id="KW-0121">Carboxypeptidase</keyword>
<dbReference type="EC" id="2.3.1.179" evidence="3"/>
<dbReference type="GO" id="GO:0004315">
    <property type="term" value="F:3-oxoacyl-[acyl-carrier-protein] synthase activity"/>
    <property type="evidence" value="ECO:0007669"/>
    <property type="project" value="UniProtKB-EC"/>
</dbReference>
<sequence>MLARSANLCRTAYSARLRQCLWTVGARPAVFALSQQQPRSLYSSSPEDPARPASEVKKTLVLPPSYADTVRRLLRRFLPQYQSLAIGKVVYEACSTYPDFKEFWVDDCQLPETFQTWFSTTSLYVWMAMVRIRADPNAKYYNQGLVDCFFRDAEKKMRASGIKSGRIVNDTLKDLVSSFKGTVMSLDEGFARSDAVLAAAIWRNLVPADDNILQIERVVRYTRRQIQRLDQCSIDDLTAGGFAFEKIKP</sequence>
<dbReference type="PANTHER" id="PTHR12184">
    <property type="entry name" value="UBIQUINOL-CYTOCHROME C REDUCTASE COMPLEX ASSEMBLY FACTOR 1 FAMILY MEMBER"/>
    <property type="match status" value="1"/>
</dbReference>
<comment type="caution">
    <text evidence="3">The sequence shown here is derived from an EMBL/GenBank/DDBJ whole genome shotgun (WGS) entry which is preliminary data.</text>
</comment>
<evidence type="ECO:0000256" key="1">
    <source>
        <dbReference type="ARBA" id="ARBA00006407"/>
    </source>
</evidence>
<evidence type="ECO:0000313" key="3">
    <source>
        <dbReference type="EMBL" id="KAJ2686927.1"/>
    </source>
</evidence>
<organism evidence="3 4">
    <name type="scientific">Coemansia spiralis</name>
    <dbReference type="NCBI Taxonomy" id="417178"/>
    <lineage>
        <taxon>Eukaryota</taxon>
        <taxon>Fungi</taxon>
        <taxon>Fungi incertae sedis</taxon>
        <taxon>Zoopagomycota</taxon>
        <taxon>Kickxellomycotina</taxon>
        <taxon>Kickxellomycetes</taxon>
        <taxon>Kickxellales</taxon>
        <taxon>Kickxellaceae</taxon>
        <taxon>Coemansia</taxon>
    </lineage>
</organism>
<dbReference type="PANTHER" id="PTHR12184:SF1">
    <property type="entry name" value="UBIQUINOL-CYTOCHROME-C REDUCTASE COMPLEX ASSEMBLY FACTOR 1"/>
    <property type="match status" value="1"/>
</dbReference>
<dbReference type="OrthoDB" id="10253878at2759"/>
<dbReference type="GO" id="GO:0004180">
    <property type="term" value="F:carboxypeptidase activity"/>
    <property type="evidence" value="ECO:0007669"/>
    <property type="project" value="UniProtKB-KW"/>
</dbReference>
<keyword evidence="3" id="KW-0808">Transferase</keyword>
<dbReference type="InterPro" id="IPR007129">
    <property type="entry name" value="Ubiqinol_cyt_c_chaperone_CPB3"/>
</dbReference>
<gene>
    <name evidence="3" type="primary">cbp3</name>
    <name evidence="3" type="ORF">IWW39_003285</name>
</gene>
<dbReference type="Pfam" id="PF03981">
    <property type="entry name" value="Ubiq_cyt_C_chap"/>
    <property type="match status" value="1"/>
</dbReference>
<accession>A0A9W8GF75</accession>
<dbReference type="EMBL" id="JANBTX010000089">
    <property type="protein sequence ID" value="KAJ2686927.1"/>
    <property type="molecule type" value="Genomic_DNA"/>
</dbReference>
<protein>
    <submittedName>
        <fullName evidence="3">Serine carboxypeptidase 3</fullName>
        <ecNumber evidence="3">2.3.1.179</ecNumber>
    </submittedName>
</protein>
<dbReference type="AlphaFoldDB" id="A0A9W8GF75"/>
<name>A0A9W8GF75_9FUNG</name>
<feature type="domain" description="Ubiquinol-cytochrome c chaperone" evidence="2">
    <location>
        <begin position="107"/>
        <end position="244"/>
    </location>
</feature>
<dbReference type="GO" id="GO:0005739">
    <property type="term" value="C:mitochondrion"/>
    <property type="evidence" value="ECO:0007669"/>
    <property type="project" value="TreeGrafter"/>
</dbReference>
<dbReference type="Proteomes" id="UP001151516">
    <property type="component" value="Unassembled WGS sequence"/>
</dbReference>
<dbReference type="GO" id="GO:0034551">
    <property type="term" value="P:mitochondrial respiratory chain complex III assembly"/>
    <property type="evidence" value="ECO:0007669"/>
    <property type="project" value="TreeGrafter"/>
</dbReference>
<reference evidence="3" key="1">
    <citation type="submission" date="2022-07" db="EMBL/GenBank/DDBJ databases">
        <title>Phylogenomic reconstructions and comparative analyses of Kickxellomycotina fungi.</title>
        <authorList>
            <person name="Reynolds N.K."/>
            <person name="Stajich J.E."/>
            <person name="Barry K."/>
            <person name="Grigoriev I.V."/>
            <person name="Crous P."/>
            <person name="Smith M.E."/>
        </authorList>
    </citation>
    <scope>NUCLEOTIDE SEQUENCE</scope>
    <source>
        <strain evidence="3">CBS 109367</strain>
    </source>
</reference>
<keyword evidence="3" id="KW-0378">Hydrolase</keyword>
<evidence type="ECO:0000259" key="2">
    <source>
        <dbReference type="Pfam" id="PF03981"/>
    </source>
</evidence>
<comment type="similarity">
    <text evidence="1">Belongs to the CBP3 family.</text>
</comment>
<keyword evidence="3" id="KW-0645">Protease</keyword>
<proteinExistence type="inferred from homology"/>
<evidence type="ECO:0000313" key="4">
    <source>
        <dbReference type="Proteomes" id="UP001151516"/>
    </source>
</evidence>
<keyword evidence="4" id="KW-1185">Reference proteome</keyword>